<proteinExistence type="predicted"/>
<protein>
    <submittedName>
        <fullName evidence="1">Uncharacterized protein</fullName>
    </submittedName>
</protein>
<dbReference type="EMBL" id="AHNQ02000023">
    <property type="protein sequence ID" value="EKO25452.1"/>
    <property type="molecule type" value="Genomic_DNA"/>
</dbReference>
<evidence type="ECO:0000313" key="1">
    <source>
        <dbReference type="EMBL" id="EKO25452.1"/>
    </source>
</evidence>
<evidence type="ECO:0000313" key="2">
    <source>
        <dbReference type="Proteomes" id="UP000006324"/>
    </source>
</evidence>
<name>A0A0F6HAZ4_LEPIR</name>
<reference evidence="1 2" key="1">
    <citation type="submission" date="2012-09" db="EMBL/GenBank/DDBJ databases">
        <authorList>
            <person name="Harkins D.M."/>
            <person name="Durkin A.S."/>
            <person name="Brinkac L.M."/>
            <person name="Selengut J.D."/>
            <person name="Sanka R."/>
            <person name="DePew J."/>
            <person name="Purushe J."/>
            <person name="Chanthongthip A."/>
            <person name="Lattana O."/>
            <person name="Phetsouvanh R."/>
            <person name="Newton P.N."/>
            <person name="Vinetz J.M."/>
            <person name="Sutton G.G."/>
            <person name="Nelson W.C."/>
            <person name="Fouts D.E."/>
        </authorList>
    </citation>
    <scope>NUCLEOTIDE SEQUENCE [LARGE SCALE GENOMIC DNA]</scope>
    <source>
        <strain evidence="1 2">UI 12621</strain>
    </source>
</reference>
<gene>
    <name evidence="1" type="ORF">LEP1GSC104_2845</name>
</gene>
<dbReference type="Proteomes" id="UP000006324">
    <property type="component" value="Unassembled WGS sequence"/>
</dbReference>
<accession>A0A0F6HAZ4</accession>
<dbReference type="AlphaFoldDB" id="A0A0F6HAZ4"/>
<organism evidence="1 2">
    <name type="scientific">Leptospira interrogans str. UI 12621</name>
    <dbReference type="NCBI Taxonomy" id="1049937"/>
    <lineage>
        <taxon>Bacteria</taxon>
        <taxon>Pseudomonadati</taxon>
        <taxon>Spirochaetota</taxon>
        <taxon>Spirochaetia</taxon>
        <taxon>Leptospirales</taxon>
        <taxon>Leptospiraceae</taxon>
        <taxon>Leptospira</taxon>
    </lineage>
</organism>
<sequence length="55" mass="6340">MQHELGFEKVLKLNLTVRLEFFLSLLNPGNRTTEILSGTNTGLLLFSYKINRLVF</sequence>
<comment type="caution">
    <text evidence="1">The sequence shown here is derived from an EMBL/GenBank/DDBJ whole genome shotgun (WGS) entry which is preliminary data.</text>
</comment>